<evidence type="ECO:0000313" key="1">
    <source>
        <dbReference type="EMBL" id="KAJ8679794.1"/>
    </source>
</evidence>
<protein>
    <submittedName>
        <fullName evidence="1">Uncharacterized protein</fullName>
    </submittedName>
</protein>
<accession>A0ACC2P860</accession>
<organism evidence="1 2">
    <name type="scientific">Eretmocerus hayati</name>
    <dbReference type="NCBI Taxonomy" id="131215"/>
    <lineage>
        <taxon>Eukaryota</taxon>
        <taxon>Metazoa</taxon>
        <taxon>Ecdysozoa</taxon>
        <taxon>Arthropoda</taxon>
        <taxon>Hexapoda</taxon>
        <taxon>Insecta</taxon>
        <taxon>Pterygota</taxon>
        <taxon>Neoptera</taxon>
        <taxon>Endopterygota</taxon>
        <taxon>Hymenoptera</taxon>
        <taxon>Apocrita</taxon>
        <taxon>Proctotrupomorpha</taxon>
        <taxon>Chalcidoidea</taxon>
        <taxon>Aphelinidae</taxon>
        <taxon>Aphelininae</taxon>
        <taxon>Eretmocerus</taxon>
    </lineage>
</organism>
<dbReference type="Proteomes" id="UP001239111">
    <property type="component" value="Chromosome 2"/>
</dbReference>
<reference evidence="1" key="1">
    <citation type="submission" date="2023-04" db="EMBL/GenBank/DDBJ databases">
        <title>A chromosome-level genome assembly of the parasitoid wasp Eretmocerus hayati.</title>
        <authorList>
            <person name="Zhong Y."/>
            <person name="Liu S."/>
            <person name="Liu Y."/>
        </authorList>
    </citation>
    <scope>NUCLEOTIDE SEQUENCE</scope>
    <source>
        <strain evidence="1">ZJU_SS_LIU_2023</strain>
    </source>
</reference>
<gene>
    <name evidence="1" type="ORF">QAD02_015581</name>
</gene>
<name>A0ACC2P860_9HYME</name>
<proteinExistence type="predicted"/>
<sequence length="499" mass="58149">MDNFKFLMKGELSLISTPDNGLPVNQYYLQLTIDQIVQAAGDLFFGPDPKLREDDRKKGFDTEAKVIWTPKEYQMLSDLDSELISFLERYQIMDIRGRMEKAKRKKLNDEDLSLEEKKKVIKDSVDDMTRDKTNNEIFDIQRDFKRMFSRIETTFIRIRNHRRLETAEPIPFYPTTWEVSSTNRWKFLTEEQVQSNIMSRRLPVWLEEIIESVQNDKNTTVPLKFEPLVFRCEPKPVEIPEYRGFHIIAVAPLIVHEIECFDTVHGSSFHKMPTLEMVKRILDKDFDRIAEEFYEQASSSTAVPDINDFVLKQLERGHKCNIQILKVKEAVCEEIYEKMFPEGSPFPMHVPIPIYRVTPRQDNQESYVSDKDHLNTAVALSLLSFCAGKHHCQSRQVPMELTSMHNDNEIEFSNSAYAMILQEAKLRTKNPELSVVDVKNYAYKNANNSSSIVYRMLSKICDANRAQITKINFRHLAEGYVGLCDVLIGESSWDRFSIP</sequence>
<dbReference type="EMBL" id="CM056742">
    <property type="protein sequence ID" value="KAJ8679794.1"/>
    <property type="molecule type" value="Genomic_DNA"/>
</dbReference>
<comment type="caution">
    <text evidence="1">The sequence shown here is derived from an EMBL/GenBank/DDBJ whole genome shotgun (WGS) entry which is preliminary data.</text>
</comment>
<evidence type="ECO:0000313" key="2">
    <source>
        <dbReference type="Proteomes" id="UP001239111"/>
    </source>
</evidence>
<keyword evidence="2" id="KW-1185">Reference proteome</keyword>